<accession>A0A366IWC2</accession>
<name>A0A366IWC2_9GAMM</name>
<sequence length="199" mass="23104">MAMQLIPLHTRSINEQTLDTVNARDLHTFLELGRDFSNWIKARIAQYGFEEGEDFTVISRSPKLASGNRGATKEYFVTLDMAKELAMVERNEKGKQARRYFIDCEKQLHEQKHLPATTPNTATLETGLHEKEKYQLLNDMIKSLKLDSNPVVIPSIEMVNMIHAIRMYQQQIAQLRTPDWVNDNVDRVKDYAQRSFTDF</sequence>
<protein>
    <submittedName>
        <fullName evidence="2">Phage anti-repressor protein</fullName>
    </submittedName>
</protein>
<organism evidence="2 3">
    <name type="scientific">Marinomonas rhizomae</name>
    <dbReference type="NCBI Taxonomy" id="491948"/>
    <lineage>
        <taxon>Bacteria</taxon>
        <taxon>Pseudomonadati</taxon>
        <taxon>Pseudomonadota</taxon>
        <taxon>Gammaproteobacteria</taxon>
        <taxon>Oceanospirillales</taxon>
        <taxon>Oceanospirillaceae</taxon>
        <taxon>Marinomonas</taxon>
    </lineage>
</organism>
<gene>
    <name evidence="2" type="ORF">DFP80_11534</name>
</gene>
<comment type="caution">
    <text evidence="2">The sequence shown here is derived from an EMBL/GenBank/DDBJ whole genome shotgun (WGS) entry which is preliminary data.</text>
</comment>
<dbReference type="RefSeq" id="WP_206610622.1">
    <property type="nucleotide sequence ID" value="NZ_QNSE01000015.1"/>
</dbReference>
<keyword evidence="3" id="KW-1185">Reference proteome</keyword>
<dbReference type="AlphaFoldDB" id="A0A366IWC2"/>
<dbReference type="Pfam" id="PF08346">
    <property type="entry name" value="AntA"/>
    <property type="match status" value="1"/>
</dbReference>
<evidence type="ECO:0000313" key="3">
    <source>
        <dbReference type="Proteomes" id="UP000252792"/>
    </source>
</evidence>
<reference evidence="2 3" key="1">
    <citation type="submission" date="2018-06" db="EMBL/GenBank/DDBJ databases">
        <title>Genomic Encyclopedia of Type Strains, Phase III (KMG-III): the genomes of soil and plant-associated and newly described type strains.</title>
        <authorList>
            <person name="Whitman W."/>
        </authorList>
    </citation>
    <scope>NUCLEOTIDE SEQUENCE [LARGE SCALE GENOMIC DNA]</scope>
    <source>
        <strain evidence="2 3">CECT 7377</strain>
    </source>
</reference>
<dbReference type="EMBL" id="QNSE01000015">
    <property type="protein sequence ID" value="RBP79101.1"/>
    <property type="molecule type" value="Genomic_DNA"/>
</dbReference>
<proteinExistence type="predicted"/>
<dbReference type="InterPro" id="IPR013557">
    <property type="entry name" value="AntA/B_antirep"/>
</dbReference>
<feature type="domain" description="AntA/AntB antirepressor" evidence="1">
    <location>
        <begin position="21"/>
        <end position="91"/>
    </location>
</feature>
<evidence type="ECO:0000259" key="1">
    <source>
        <dbReference type="Pfam" id="PF08346"/>
    </source>
</evidence>
<dbReference type="Proteomes" id="UP000252792">
    <property type="component" value="Unassembled WGS sequence"/>
</dbReference>
<dbReference type="PANTHER" id="PTHR36180">
    <property type="entry name" value="DNA-BINDING PROTEIN-RELATED-RELATED"/>
    <property type="match status" value="1"/>
</dbReference>
<evidence type="ECO:0000313" key="2">
    <source>
        <dbReference type="EMBL" id="RBP79101.1"/>
    </source>
</evidence>
<dbReference type="PANTHER" id="PTHR36180:SF1">
    <property type="entry name" value="ANTA_ANTB ANTIREPRESSOR DOMAIN-CONTAINING PROTEIN"/>
    <property type="match status" value="1"/>
</dbReference>